<organism evidence="1 2">
    <name type="scientific">Romanomermis culicivorax</name>
    <name type="common">Nematode worm</name>
    <dbReference type="NCBI Taxonomy" id="13658"/>
    <lineage>
        <taxon>Eukaryota</taxon>
        <taxon>Metazoa</taxon>
        <taxon>Ecdysozoa</taxon>
        <taxon>Nematoda</taxon>
        <taxon>Enoplea</taxon>
        <taxon>Dorylaimia</taxon>
        <taxon>Mermithida</taxon>
        <taxon>Mermithoidea</taxon>
        <taxon>Mermithidae</taxon>
        <taxon>Romanomermis</taxon>
    </lineage>
</organism>
<evidence type="ECO:0000313" key="2">
    <source>
        <dbReference type="WBParaSite" id="nRc.2.0.1.t03320-RA"/>
    </source>
</evidence>
<protein>
    <submittedName>
        <fullName evidence="2">Uncharacterized protein</fullName>
    </submittedName>
</protein>
<proteinExistence type="predicted"/>
<dbReference type="WBParaSite" id="nRc.2.0.1.t03320-RA">
    <property type="protein sequence ID" value="nRc.2.0.1.t03320-RA"/>
    <property type="gene ID" value="nRc.2.0.1.g03320"/>
</dbReference>
<reference evidence="2" key="1">
    <citation type="submission" date="2022-11" db="UniProtKB">
        <authorList>
            <consortium name="WormBaseParasite"/>
        </authorList>
    </citation>
    <scope>IDENTIFICATION</scope>
</reference>
<accession>A0A915HPC5</accession>
<dbReference type="AlphaFoldDB" id="A0A915HPC5"/>
<dbReference type="Proteomes" id="UP000887565">
    <property type="component" value="Unplaced"/>
</dbReference>
<keyword evidence="1" id="KW-1185">Reference proteome</keyword>
<evidence type="ECO:0000313" key="1">
    <source>
        <dbReference type="Proteomes" id="UP000887565"/>
    </source>
</evidence>
<name>A0A915HPC5_ROMCU</name>
<sequence length="141" mass="15966">MFTAKCMMWVVEEAGETWDGACFRQTVLLEHVIPLLNDEENAIRTEETTFVHGPAPCMRANATQQLLCGQERPYCCFLLPSEYRASNSGICFPHMVHLEEGKHFCDDQNLFVSNTYTANSHIRILNMDATSIGPRSFKCDA</sequence>